<protein>
    <submittedName>
        <fullName evidence="1">Uncharacterized protein</fullName>
    </submittedName>
</protein>
<dbReference type="AlphaFoldDB" id="A0A154BPB3"/>
<dbReference type="Proteomes" id="UP000076268">
    <property type="component" value="Unassembled WGS sequence"/>
</dbReference>
<comment type="caution">
    <text evidence="1">The sequence shown here is derived from an EMBL/GenBank/DDBJ whole genome shotgun (WGS) entry which is preliminary data.</text>
</comment>
<name>A0A154BPB3_ANASB</name>
<dbReference type="OrthoDB" id="1684240at2"/>
<evidence type="ECO:0000313" key="1">
    <source>
        <dbReference type="EMBL" id="KYZ75772.1"/>
    </source>
</evidence>
<reference evidence="1 2" key="1">
    <citation type="submission" date="2016-02" db="EMBL/GenBank/DDBJ databases">
        <title>Anaerosporomusa subterraneum gen. nov., sp. nov., a spore-forming obligate anaerobe isolated from saprolite.</title>
        <authorList>
            <person name="Choi J.K."/>
            <person name="Shah M."/>
            <person name="Yee N."/>
        </authorList>
    </citation>
    <scope>NUCLEOTIDE SEQUENCE [LARGE SCALE GENOMIC DNA]</scope>
    <source>
        <strain evidence="1 2">RU4</strain>
    </source>
</reference>
<sequence length="94" mass="9969">MNNTQSNSGTLDQYSVEVGDTERSVEEIISDIKSYGEPVVRVELSRKATGLNAAGSIITISVAANSIDEKGLKSKLNEAGGCMYQIASVSKQSK</sequence>
<gene>
    <name evidence="1" type="ORF">AXX12_11235</name>
</gene>
<evidence type="ECO:0000313" key="2">
    <source>
        <dbReference type="Proteomes" id="UP000076268"/>
    </source>
</evidence>
<dbReference type="RefSeq" id="WP_066243535.1">
    <property type="nucleotide sequence ID" value="NZ_LSGP01000020.1"/>
</dbReference>
<dbReference type="EMBL" id="LSGP01000020">
    <property type="protein sequence ID" value="KYZ75772.1"/>
    <property type="molecule type" value="Genomic_DNA"/>
</dbReference>
<organism evidence="1 2">
    <name type="scientific">Anaerosporomusa subterranea</name>
    <dbReference type="NCBI Taxonomy" id="1794912"/>
    <lineage>
        <taxon>Bacteria</taxon>
        <taxon>Bacillati</taxon>
        <taxon>Bacillota</taxon>
        <taxon>Negativicutes</taxon>
        <taxon>Acetonemataceae</taxon>
        <taxon>Anaerosporomusa</taxon>
    </lineage>
</organism>
<accession>A0A154BPB3</accession>
<keyword evidence="2" id="KW-1185">Reference proteome</keyword>
<proteinExistence type="predicted"/>